<proteinExistence type="predicted"/>
<reference evidence="3" key="1">
    <citation type="journal article" date="2019" name="Int. J. Syst. Evol. Microbiol.">
        <title>The Global Catalogue of Microorganisms (GCM) 10K type strain sequencing project: providing services to taxonomists for standard genome sequencing and annotation.</title>
        <authorList>
            <consortium name="The Broad Institute Genomics Platform"/>
            <consortium name="The Broad Institute Genome Sequencing Center for Infectious Disease"/>
            <person name="Wu L."/>
            <person name="Ma J."/>
        </authorList>
    </citation>
    <scope>NUCLEOTIDE SEQUENCE [LARGE SCALE GENOMIC DNA]</scope>
    <source>
        <strain evidence="3">JCM 18531</strain>
    </source>
</reference>
<comment type="caution">
    <text evidence="2">The sequence shown here is derived from an EMBL/GenBank/DDBJ whole genome shotgun (WGS) entry which is preliminary data.</text>
</comment>
<evidence type="ECO:0000313" key="3">
    <source>
        <dbReference type="Proteomes" id="UP001499974"/>
    </source>
</evidence>
<feature type="region of interest" description="Disordered" evidence="1">
    <location>
        <begin position="184"/>
        <end position="216"/>
    </location>
</feature>
<gene>
    <name evidence="2" type="ORF">GCM10023349_41500</name>
</gene>
<dbReference type="Proteomes" id="UP001499974">
    <property type="component" value="Unassembled WGS sequence"/>
</dbReference>
<feature type="compositionally biased region" description="Basic and acidic residues" evidence="1">
    <location>
        <begin position="206"/>
        <end position="216"/>
    </location>
</feature>
<sequence>MYLGLGLITMIAVVWAITALPTRPKAETPRPRDMERRDAQLRVCPERVTQLDVERVLRAHPLREDAIARVLGIAAERRISSRTLWSWADRFGADKLVLALDADVAERRLRRHLDAGTTPDWAAMMVFADLNNDTGPGAMPVQEMLDLDSVPTTDELQFDLSGWETPDAPAIAVPDVDLSQFGPLPPIYNPGLPVTQSTAPPSDAGNGRDKGWPQVA</sequence>
<name>A0ABP8XXH1_9ACTN</name>
<dbReference type="RefSeq" id="WP_345523556.1">
    <property type="nucleotide sequence ID" value="NZ_BAABKM010000004.1"/>
</dbReference>
<evidence type="ECO:0000256" key="1">
    <source>
        <dbReference type="SAM" id="MobiDB-lite"/>
    </source>
</evidence>
<protein>
    <submittedName>
        <fullName evidence="2">Uncharacterized protein</fullName>
    </submittedName>
</protein>
<dbReference type="EMBL" id="BAABKM010000004">
    <property type="protein sequence ID" value="GAA4717319.1"/>
    <property type="molecule type" value="Genomic_DNA"/>
</dbReference>
<accession>A0ABP8XXH1</accession>
<evidence type="ECO:0000313" key="2">
    <source>
        <dbReference type="EMBL" id="GAA4717319.1"/>
    </source>
</evidence>
<keyword evidence="3" id="KW-1185">Reference proteome</keyword>
<organism evidence="2 3">
    <name type="scientific">Nocardioides conyzicola</name>
    <dbReference type="NCBI Taxonomy" id="1651781"/>
    <lineage>
        <taxon>Bacteria</taxon>
        <taxon>Bacillati</taxon>
        <taxon>Actinomycetota</taxon>
        <taxon>Actinomycetes</taxon>
        <taxon>Propionibacteriales</taxon>
        <taxon>Nocardioidaceae</taxon>
        <taxon>Nocardioides</taxon>
    </lineage>
</organism>